<organism evidence="5 6">
    <name type="scientific">Microthyrium microscopicum</name>
    <dbReference type="NCBI Taxonomy" id="703497"/>
    <lineage>
        <taxon>Eukaryota</taxon>
        <taxon>Fungi</taxon>
        <taxon>Dikarya</taxon>
        <taxon>Ascomycota</taxon>
        <taxon>Pezizomycotina</taxon>
        <taxon>Dothideomycetes</taxon>
        <taxon>Dothideomycetes incertae sedis</taxon>
        <taxon>Microthyriales</taxon>
        <taxon>Microthyriaceae</taxon>
        <taxon>Microthyrium</taxon>
    </lineage>
</organism>
<evidence type="ECO:0000256" key="2">
    <source>
        <dbReference type="SAM" id="Phobius"/>
    </source>
</evidence>
<feature type="transmembrane region" description="Helical" evidence="2">
    <location>
        <begin position="433"/>
        <end position="455"/>
    </location>
</feature>
<dbReference type="Pfam" id="PF00026">
    <property type="entry name" value="Asp"/>
    <property type="match status" value="1"/>
</dbReference>
<name>A0A6A6UUL1_9PEZI</name>
<dbReference type="EMBL" id="MU004230">
    <property type="protein sequence ID" value="KAF2675127.1"/>
    <property type="molecule type" value="Genomic_DNA"/>
</dbReference>
<dbReference type="OrthoDB" id="4074350at2759"/>
<feature type="region of interest" description="Disordered" evidence="1">
    <location>
        <begin position="111"/>
        <end position="134"/>
    </location>
</feature>
<evidence type="ECO:0000256" key="3">
    <source>
        <dbReference type="SAM" id="SignalP"/>
    </source>
</evidence>
<gene>
    <name evidence="5" type="ORF">BT63DRAFT_450107</name>
</gene>
<keyword evidence="6" id="KW-1185">Reference proteome</keyword>
<protein>
    <submittedName>
        <fullName evidence="5">Acid protease</fullName>
    </submittedName>
</protein>
<dbReference type="PROSITE" id="PS51767">
    <property type="entry name" value="PEPTIDASE_A1"/>
    <property type="match status" value="1"/>
</dbReference>
<evidence type="ECO:0000313" key="6">
    <source>
        <dbReference type="Proteomes" id="UP000799302"/>
    </source>
</evidence>
<dbReference type="SUPFAM" id="SSF50630">
    <property type="entry name" value="Acid proteases"/>
    <property type="match status" value="1"/>
</dbReference>
<feature type="region of interest" description="Disordered" evidence="1">
    <location>
        <begin position="471"/>
        <end position="541"/>
    </location>
</feature>
<feature type="compositionally biased region" description="Low complexity" evidence="1">
    <location>
        <begin position="483"/>
        <end position="496"/>
    </location>
</feature>
<accession>A0A6A6UUL1</accession>
<feature type="compositionally biased region" description="Polar residues" evidence="1">
    <location>
        <begin position="114"/>
        <end position="131"/>
    </location>
</feature>
<dbReference type="InterPro" id="IPR021109">
    <property type="entry name" value="Peptidase_aspartic_dom_sf"/>
</dbReference>
<dbReference type="InterPro" id="IPR033121">
    <property type="entry name" value="PEPTIDASE_A1"/>
</dbReference>
<dbReference type="GO" id="GO:0006508">
    <property type="term" value="P:proteolysis"/>
    <property type="evidence" value="ECO:0007669"/>
    <property type="project" value="UniProtKB-KW"/>
</dbReference>
<feature type="domain" description="Peptidase A1" evidence="4">
    <location>
        <begin position="37"/>
        <end position="408"/>
    </location>
</feature>
<keyword evidence="5" id="KW-0378">Hydrolase</keyword>
<proteinExistence type="predicted"/>
<feature type="compositionally biased region" description="Basic and acidic residues" evidence="1">
    <location>
        <begin position="525"/>
        <end position="541"/>
    </location>
</feature>
<feature type="signal peptide" evidence="3">
    <location>
        <begin position="1"/>
        <end position="18"/>
    </location>
</feature>
<keyword evidence="2" id="KW-0472">Membrane</keyword>
<dbReference type="Gene3D" id="2.40.70.10">
    <property type="entry name" value="Acid Proteases"/>
    <property type="match status" value="2"/>
</dbReference>
<feature type="chain" id="PRO_5025377464" evidence="3">
    <location>
        <begin position="19"/>
        <end position="541"/>
    </location>
</feature>
<evidence type="ECO:0000259" key="4">
    <source>
        <dbReference type="PROSITE" id="PS51767"/>
    </source>
</evidence>
<dbReference type="Proteomes" id="UP000799302">
    <property type="component" value="Unassembled WGS sequence"/>
</dbReference>
<keyword evidence="3" id="KW-0732">Signal</keyword>
<reference evidence="5" key="1">
    <citation type="journal article" date="2020" name="Stud. Mycol.">
        <title>101 Dothideomycetes genomes: a test case for predicting lifestyles and emergence of pathogens.</title>
        <authorList>
            <person name="Haridas S."/>
            <person name="Albert R."/>
            <person name="Binder M."/>
            <person name="Bloem J."/>
            <person name="Labutti K."/>
            <person name="Salamov A."/>
            <person name="Andreopoulos B."/>
            <person name="Baker S."/>
            <person name="Barry K."/>
            <person name="Bills G."/>
            <person name="Bluhm B."/>
            <person name="Cannon C."/>
            <person name="Castanera R."/>
            <person name="Culley D."/>
            <person name="Daum C."/>
            <person name="Ezra D."/>
            <person name="Gonzalez J."/>
            <person name="Henrissat B."/>
            <person name="Kuo A."/>
            <person name="Liang C."/>
            <person name="Lipzen A."/>
            <person name="Lutzoni F."/>
            <person name="Magnuson J."/>
            <person name="Mondo S."/>
            <person name="Nolan M."/>
            <person name="Ohm R."/>
            <person name="Pangilinan J."/>
            <person name="Park H.-J."/>
            <person name="Ramirez L."/>
            <person name="Alfaro M."/>
            <person name="Sun H."/>
            <person name="Tritt A."/>
            <person name="Yoshinaga Y."/>
            <person name="Zwiers L.-H."/>
            <person name="Turgeon B."/>
            <person name="Goodwin S."/>
            <person name="Spatafora J."/>
            <person name="Crous P."/>
            <person name="Grigoriev I."/>
        </authorList>
    </citation>
    <scope>NUCLEOTIDE SEQUENCE</scope>
    <source>
        <strain evidence="5">CBS 115976</strain>
    </source>
</reference>
<dbReference type="AlphaFoldDB" id="A0A6A6UUL1"/>
<evidence type="ECO:0000313" key="5">
    <source>
        <dbReference type="EMBL" id="KAF2675127.1"/>
    </source>
</evidence>
<keyword evidence="2" id="KW-0812">Transmembrane</keyword>
<evidence type="ECO:0000256" key="1">
    <source>
        <dbReference type="SAM" id="MobiDB-lite"/>
    </source>
</evidence>
<sequence length="541" mass="59083">MLSSLAFGVLTLSSAINAEPVVFEPTGQWQGNDGPWSTFNVQVGEPAQTIAVLPVPYRNALVVVGPEACPTDPQFASCGQDRGGTYNRTASSTWQNVDSMKWDPTESVVLPPTRKNSANGNNMVQPGSTAPNGPVSMHKFGYDQIKGLPGKNGTASWQVPNQGILSLTGMYPFIGMMGLGTKFSGTSKNPTSFFDNVRIANNLKSVSWSYTAGSNRRRSDQAPGSLVFGGHDASRFHPNTAIKCAMHAGQRPLGIEVGDITVNDPLQPGPQTIQLSSRFIADIDFTTPFITLPEQVTSGLERMLDLTWDAANSFYRVNETRHRELLDSKTNITLPIFGDGGKKYEFRIQYKHLVLEAKFPTVNTPTKFFAVQRAPQTQAIFTLGRAFLQVAHVTAVFDDPAGPYISVAKAKYKKNVPRQIVEIVTTKEPTSHAGMIAGIVIAILVLLAIAGYLIFAKKMRRFPFRAAPAPKRRIGNEEDGKNFSSFSTSAPSHSAPRSPPRPVLGNSRQSQRSAESVYYEAMEPASKHSLDHKHSLQDMKR</sequence>
<keyword evidence="5" id="KW-0645">Protease</keyword>
<keyword evidence="2" id="KW-1133">Transmembrane helix</keyword>
<dbReference type="GO" id="GO:0008233">
    <property type="term" value="F:peptidase activity"/>
    <property type="evidence" value="ECO:0007669"/>
    <property type="project" value="UniProtKB-KW"/>
</dbReference>